<dbReference type="Proteomes" id="UP000282460">
    <property type="component" value="Unassembled WGS sequence"/>
</dbReference>
<dbReference type="GO" id="GO:0015627">
    <property type="term" value="C:type II protein secretion system complex"/>
    <property type="evidence" value="ECO:0007669"/>
    <property type="project" value="TreeGrafter"/>
</dbReference>
<dbReference type="Pfam" id="PF12836">
    <property type="entry name" value="HHH_3"/>
    <property type="match status" value="1"/>
</dbReference>
<dbReference type="PANTHER" id="PTHR21180">
    <property type="entry name" value="ENDONUCLEASE/EXONUCLEASE/PHOSPHATASE FAMILY DOMAIN-CONTAINING PROTEIN 1"/>
    <property type="match status" value="1"/>
</dbReference>
<dbReference type="InterPro" id="IPR051675">
    <property type="entry name" value="Endo/Exo/Phosphatase_dom_1"/>
</dbReference>
<dbReference type="PANTHER" id="PTHR21180:SF32">
    <property type="entry name" value="ENDONUCLEASE_EXONUCLEASE_PHOSPHATASE FAMILY DOMAIN-CONTAINING PROTEIN 1"/>
    <property type="match status" value="1"/>
</dbReference>
<gene>
    <name evidence="3" type="ORF">D9V28_08585</name>
</gene>
<dbReference type="GO" id="GO:0015628">
    <property type="term" value="P:protein secretion by the type II secretion system"/>
    <property type="evidence" value="ECO:0007669"/>
    <property type="project" value="TreeGrafter"/>
</dbReference>
<dbReference type="OrthoDB" id="9790239at2"/>
<evidence type="ECO:0000256" key="2">
    <source>
        <dbReference type="SAM" id="Phobius"/>
    </source>
</evidence>
<dbReference type="SUPFAM" id="SSF47781">
    <property type="entry name" value="RuvA domain 2-like"/>
    <property type="match status" value="1"/>
</dbReference>
<organism evidence="3 4">
    <name type="scientific">Mycetocola zhadangensis</name>
    <dbReference type="NCBI Taxonomy" id="1164595"/>
    <lineage>
        <taxon>Bacteria</taxon>
        <taxon>Bacillati</taxon>
        <taxon>Actinomycetota</taxon>
        <taxon>Actinomycetes</taxon>
        <taxon>Micrococcales</taxon>
        <taxon>Microbacteriaceae</taxon>
        <taxon>Mycetocola</taxon>
    </lineage>
</organism>
<evidence type="ECO:0008006" key="5">
    <source>
        <dbReference type="Google" id="ProtNLM"/>
    </source>
</evidence>
<feature type="region of interest" description="Disordered" evidence="1">
    <location>
        <begin position="115"/>
        <end position="208"/>
    </location>
</feature>
<dbReference type="AlphaFoldDB" id="A0A3L7J159"/>
<feature type="transmembrane region" description="Helical" evidence="2">
    <location>
        <begin position="54"/>
        <end position="71"/>
    </location>
</feature>
<dbReference type="EMBL" id="RCWJ01000002">
    <property type="protein sequence ID" value="RLQ84256.1"/>
    <property type="molecule type" value="Genomic_DNA"/>
</dbReference>
<dbReference type="RefSeq" id="WP_121659302.1">
    <property type="nucleotide sequence ID" value="NZ_BMEK01000002.1"/>
</dbReference>
<evidence type="ECO:0000313" key="3">
    <source>
        <dbReference type="EMBL" id="RLQ84256.1"/>
    </source>
</evidence>
<evidence type="ECO:0000256" key="1">
    <source>
        <dbReference type="SAM" id="MobiDB-lite"/>
    </source>
</evidence>
<protein>
    <recommendedName>
        <fullName evidence="5">Helix-hairpin-helix domain-containing protein</fullName>
    </recommendedName>
</protein>
<proteinExistence type="predicted"/>
<sequence>MSQSSFQPRAVPPRPPLVWLLGASSWLLLVLVPAGALAWLGFAILAAIGRRRSWWIAAIVYGLAAIVFAQLDYPLGDISQGVLFLVSLVHAIGANPTWLNLLWGRRENGQNLLGNRTPVRAAAGPRQRAAALSPEEDRLLGGPGIARSDYLAEPAQAPTARRKRKTRAERRAEEAAARSESRVTALSDGASARGTATAAALAPERSAQDSDVELIDVNTANQRALAKLPGLDRGTAKAAVTERSNRGGFASLEDFASTVGLQPHEIVRLRNAAFCSPRPRAQRSFGRRVDF</sequence>
<evidence type="ECO:0000313" key="4">
    <source>
        <dbReference type="Proteomes" id="UP000282460"/>
    </source>
</evidence>
<keyword evidence="2" id="KW-0472">Membrane</keyword>
<feature type="compositionally biased region" description="Low complexity" evidence="1">
    <location>
        <begin position="120"/>
        <end position="131"/>
    </location>
</feature>
<dbReference type="Gene3D" id="1.10.150.280">
    <property type="entry name" value="AF1531-like domain"/>
    <property type="match status" value="1"/>
</dbReference>
<comment type="caution">
    <text evidence="3">The sequence shown here is derived from an EMBL/GenBank/DDBJ whole genome shotgun (WGS) entry which is preliminary data.</text>
</comment>
<accession>A0A3L7J159</accession>
<dbReference type="InterPro" id="IPR010994">
    <property type="entry name" value="RuvA_2-like"/>
</dbReference>
<keyword evidence="2" id="KW-0812">Transmembrane</keyword>
<feature type="transmembrane region" description="Helical" evidence="2">
    <location>
        <begin position="20"/>
        <end position="47"/>
    </location>
</feature>
<feature type="compositionally biased region" description="Low complexity" evidence="1">
    <location>
        <begin position="189"/>
        <end position="205"/>
    </location>
</feature>
<feature type="transmembrane region" description="Helical" evidence="2">
    <location>
        <begin position="83"/>
        <end position="103"/>
    </location>
</feature>
<feature type="compositionally biased region" description="Basic and acidic residues" evidence="1">
    <location>
        <begin position="169"/>
        <end position="181"/>
    </location>
</feature>
<keyword evidence="4" id="KW-1185">Reference proteome</keyword>
<name>A0A3L7J159_9MICO</name>
<reference evidence="3 4" key="1">
    <citation type="submission" date="2018-10" db="EMBL/GenBank/DDBJ databases">
        <authorList>
            <person name="Li J."/>
        </authorList>
    </citation>
    <scope>NUCLEOTIDE SEQUENCE [LARGE SCALE GENOMIC DNA]</scope>
    <source>
        <strain evidence="3 4">ZD1-4</strain>
    </source>
</reference>
<keyword evidence="2" id="KW-1133">Transmembrane helix</keyword>